<dbReference type="Proteomes" id="UP000315369">
    <property type="component" value="Unassembled WGS sequence"/>
</dbReference>
<evidence type="ECO:0000313" key="2">
    <source>
        <dbReference type="EMBL" id="TQF09602.1"/>
    </source>
</evidence>
<dbReference type="OrthoDB" id="5383432at2"/>
<dbReference type="AlphaFoldDB" id="A0A540WKQ8"/>
<name>A0A540WKQ8_9BACT</name>
<organism evidence="2 3">
    <name type="scientific">Myxococcus llanfairpwllgwyngyllgogerychwyrndrobwllllantysiliogogogochensis</name>
    <dbReference type="NCBI Taxonomy" id="2590453"/>
    <lineage>
        <taxon>Bacteria</taxon>
        <taxon>Pseudomonadati</taxon>
        <taxon>Myxococcota</taxon>
        <taxon>Myxococcia</taxon>
        <taxon>Myxococcales</taxon>
        <taxon>Cystobacterineae</taxon>
        <taxon>Myxococcaceae</taxon>
        <taxon>Myxococcus</taxon>
    </lineage>
</organism>
<sequence>MSSLRMSPRGFACLAVFLCIAAVTPAWADSRPAFLAPGLSFETLVGAVTMGPASDHQFDGAVAWNGTHHLVVWTDYRHGGSSGRIYAARVSPTGEVLDPVGVLISPIADKSTTPHVLFEGTNFFVVWHATRPGEAGDLILGAHVTSDGQLVEPAPRRLASAAPGSVYGKPTVAFSGSQYLVTWSEYAPDLGPMLRGTRLSSSGAVLDIMGLELGEGREPTVSWGGTHFLVVSTRGNLVQGTRVSVEGTSLGSFVISPPNAIFPVLPVVAFDGQNHLVVWEDQITPLDFNRDILGARVSPEGIVLGTFIIHTNFAHQSMASVAFNGTHFLVAWHDMRYVDGVRYGGIHGARITTSGGVLDPNGRVLVANRRNFTASPSGMASTGTEFFITWYGGKGEDKEDIRATRVSNTGTVLAESLLVSTSTNRQEEPAVASDGTRTLLVWMEQRPFPQGTDLYGTLLSVEGVELTPGGFVISQTAGDQGEPAVAFDGTNYLVVWRDTRTGIETPRLHGRRISASGVPLRREFPIHAHRSFLDAPRLACGGGDCFAVWDEPPVSSGFGDIARGARVSPTDVVLDPLGIDLGGGAPESYPAVSFDGTNFLVVWEVHPSGSGVLRRLEAVRVSRAGTVLAPGRILVRQSELTPEKPSIAFDGTNHVIAWTEGGNVRALRVDTEGMVVDPEPWLLSSPGQEVPFWGQAQVASTGTSTLVYWLSPAPGDSTANLLLGARIDSASGTVDPPVELGSLALEYQLPSATSVGASRFLLAYQRFVGPPYAALRVHARMVDYDAAPLAVAPARGPSGGSNAKMCIPHPSAPEVAIEYPAQDVADDDLVNIVTDTPPADIQGEEGYVYVTSGLEDEHGRPGMWFPKSEQIDPMAFDRSEVLTEDTSVELILESLAADKDTLKYSLVELPRHGRLSGTTPNLVYTPHPDFHGEDHLTFRVSDGVTESTSAQVLLSVKPVNDAPVAMSREVTVSAEGPVELELEGRDVDGDIITFELSEGPSQGELTGTLPHVVYRPRAGASREDSFTFAVSDEEHTTFATVTLHITPVNHAPIASNARLTMKAGERRAVVLDARDADQDALTYSVSARPASGELSGEAPSMTYEAAPDFEGEVSLVFTVTDAAGLASTGTVRIQVEKSAAYSIDSEPRLGALGCGAAPGSVTPLLLALVALCLLARRQPRVRCSKVIVSRPSQSMRA</sequence>
<proteinExistence type="predicted"/>
<feature type="signal peptide" evidence="1">
    <location>
        <begin position="1"/>
        <end position="28"/>
    </location>
</feature>
<protein>
    <submittedName>
        <fullName evidence="2">Tandem-95 repeat protein</fullName>
    </submittedName>
</protein>
<evidence type="ECO:0000256" key="1">
    <source>
        <dbReference type="SAM" id="SignalP"/>
    </source>
</evidence>
<reference evidence="2 3" key="1">
    <citation type="submission" date="2019-06" db="EMBL/GenBank/DDBJ databases">
        <authorList>
            <person name="Livingstone P."/>
            <person name="Whitworth D."/>
        </authorList>
    </citation>
    <scope>NUCLEOTIDE SEQUENCE [LARGE SCALE GENOMIC DNA]</scope>
    <source>
        <strain evidence="2 3">AM401</strain>
    </source>
</reference>
<dbReference type="InterPro" id="IPR051561">
    <property type="entry name" value="FRAS1_ECM"/>
</dbReference>
<dbReference type="Gene3D" id="2.60.40.2810">
    <property type="match status" value="1"/>
</dbReference>
<gene>
    <name evidence="2" type="ORF">FJV41_43755</name>
</gene>
<dbReference type="Pfam" id="PF17963">
    <property type="entry name" value="Big_9"/>
    <property type="match status" value="3"/>
</dbReference>
<keyword evidence="1" id="KW-0732">Signal</keyword>
<feature type="chain" id="PRO_5022229328" evidence="1">
    <location>
        <begin position="29"/>
        <end position="1197"/>
    </location>
</feature>
<evidence type="ECO:0000313" key="3">
    <source>
        <dbReference type="Proteomes" id="UP000315369"/>
    </source>
</evidence>
<dbReference type="EMBL" id="VIFM01000327">
    <property type="protein sequence ID" value="TQF09602.1"/>
    <property type="molecule type" value="Genomic_DNA"/>
</dbReference>
<dbReference type="PANTHER" id="PTHR45739">
    <property type="entry name" value="MATRIX PROTEIN, PUTATIVE-RELATED"/>
    <property type="match status" value="1"/>
</dbReference>
<accession>A0A540WKQ8</accession>
<dbReference type="PANTHER" id="PTHR45739:SF8">
    <property type="entry name" value="FRAS1-RELATED EXTRACELLULAR MATRIX PROTEIN 1"/>
    <property type="match status" value="1"/>
</dbReference>
<dbReference type="GO" id="GO:0009653">
    <property type="term" value="P:anatomical structure morphogenesis"/>
    <property type="evidence" value="ECO:0007669"/>
    <property type="project" value="TreeGrafter"/>
</dbReference>
<comment type="caution">
    <text evidence="2">The sequence shown here is derived from an EMBL/GenBank/DDBJ whole genome shotgun (WGS) entry which is preliminary data.</text>
</comment>
<dbReference type="Gene3D" id="2.60.40.3440">
    <property type="match status" value="2"/>
</dbReference>
<keyword evidence="3" id="KW-1185">Reference proteome</keyword>
<dbReference type="NCBIfam" id="NF012211">
    <property type="entry name" value="tand_rpt_95"/>
    <property type="match status" value="3"/>
</dbReference>
<dbReference type="RefSeq" id="WP_141648573.1">
    <property type="nucleotide sequence ID" value="NZ_VIFM01000327.1"/>
</dbReference>